<organism evidence="3 4">
    <name type="scientific">Bordetella genomosp. 10</name>
    <dbReference type="NCBI Taxonomy" id="1416804"/>
    <lineage>
        <taxon>Bacteria</taxon>
        <taxon>Pseudomonadati</taxon>
        <taxon>Pseudomonadota</taxon>
        <taxon>Betaproteobacteria</taxon>
        <taxon>Burkholderiales</taxon>
        <taxon>Alcaligenaceae</taxon>
        <taxon>Bordetella</taxon>
    </lineage>
</organism>
<accession>A0A261S256</accession>
<evidence type="ECO:0000256" key="2">
    <source>
        <dbReference type="SAM" id="SignalP"/>
    </source>
</evidence>
<dbReference type="InterPro" id="IPR042100">
    <property type="entry name" value="Bug_dom1"/>
</dbReference>
<keyword evidence="2" id="KW-0732">Signal</keyword>
<feature type="chain" id="PRO_5012876206" description="ABC transporter substrate-binding protein" evidence="2">
    <location>
        <begin position="29"/>
        <end position="328"/>
    </location>
</feature>
<dbReference type="CDD" id="cd13578">
    <property type="entry name" value="PBP2_Bug27"/>
    <property type="match status" value="1"/>
</dbReference>
<dbReference type="PANTHER" id="PTHR42928:SF5">
    <property type="entry name" value="BLR1237 PROTEIN"/>
    <property type="match status" value="1"/>
</dbReference>
<dbReference type="EMBL" id="NEVM01000005">
    <property type="protein sequence ID" value="OZI31255.1"/>
    <property type="molecule type" value="Genomic_DNA"/>
</dbReference>
<comment type="caution">
    <text evidence="3">The sequence shown here is derived from an EMBL/GenBank/DDBJ whole genome shotgun (WGS) entry which is preliminary data.</text>
</comment>
<dbReference type="PANTHER" id="PTHR42928">
    <property type="entry name" value="TRICARBOXYLATE-BINDING PROTEIN"/>
    <property type="match status" value="1"/>
</dbReference>
<sequence length="328" mass="33493">MLRSKRACLKGLLAVAACSLLNAARAVAAPAYPAKPIRLLVPFAPGGSTDALARILAKGLSARLGESVVVENRPGAGGNIAMGAAARAQPDGYTLLIVSSSLVINPGLYAAIPYDPIKSFAPITYLAAAPSLLIVNAREHAGSVGELVAEMKARPGAYNYSSPGIGTAQHLAGELFRLTTGVALAHIPYNGAGPSVAAVAAGDVQMGLASLPAALPLVQSGAVRALAITTRMRSPAAPDIPTFAEAGYAAVESDHLQGLLAPAGTPPAIVQQLSKATDAVLAQPETARQLVDLGFIVGGGTPEEFQREIARQLQKWPAIVRQAGVKVE</sequence>
<name>A0A261S256_9BORD</name>
<feature type="signal peptide" evidence="2">
    <location>
        <begin position="1"/>
        <end position="28"/>
    </location>
</feature>
<dbReference type="OrthoDB" id="7250553at2"/>
<dbReference type="RefSeq" id="WP_094855670.1">
    <property type="nucleotide sequence ID" value="NZ_NEVM01000005.1"/>
</dbReference>
<proteinExistence type="inferred from homology"/>
<gene>
    <name evidence="3" type="ORF">CAL29_25355</name>
</gene>
<comment type="similarity">
    <text evidence="1">Belongs to the UPF0065 (bug) family.</text>
</comment>
<evidence type="ECO:0000313" key="4">
    <source>
        <dbReference type="Proteomes" id="UP000216020"/>
    </source>
</evidence>
<dbReference type="Gene3D" id="3.40.190.10">
    <property type="entry name" value="Periplasmic binding protein-like II"/>
    <property type="match status" value="1"/>
</dbReference>
<dbReference type="SUPFAM" id="SSF53850">
    <property type="entry name" value="Periplasmic binding protein-like II"/>
    <property type="match status" value="1"/>
</dbReference>
<dbReference type="InterPro" id="IPR005064">
    <property type="entry name" value="BUG"/>
</dbReference>
<dbReference type="AlphaFoldDB" id="A0A261S256"/>
<evidence type="ECO:0000256" key="1">
    <source>
        <dbReference type="ARBA" id="ARBA00006987"/>
    </source>
</evidence>
<evidence type="ECO:0008006" key="5">
    <source>
        <dbReference type="Google" id="ProtNLM"/>
    </source>
</evidence>
<dbReference type="Pfam" id="PF03401">
    <property type="entry name" value="TctC"/>
    <property type="match status" value="1"/>
</dbReference>
<dbReference type="Gene3D" id="3.40.190.150">
    <property type="entry name" value="Bordetella uptake gene, domain 1"/>
    <property type="match status" value="1"/>
</dbReference>
<reference evidence="4" key="1">
    <citation type="submission" date="2017-05" db="EMBL/GenBank/DDBJ databases">
        <title>Complete and WGS of Bordetella genogroups.</title>
        <authorList>
            <person name="Spilker T."/>
            <person name="Lipuma J."/>
        </authorList>
    </citation>
    <scope>NUCLEOTIDE SEQUENCE [LARGE SCALE GENOMIC DNA]</scope>
    <source>
        <strain evidence="4">AU16122</strain>
    </source>
</reference>
<evidence type="ECO:0000313" key="3">
    <source>
        <dbReference type="EMBL" id="OZI31255.1"/>
    </source>
</evidence>
<keyword evidence="4" id="KW-1185">Reference proteome</keyword>
<dbReference type="Proteomes" id="UP000216020">
    <property type="component" value="Unassembled WGS sequence"/>
</dbReference>
<protein>
    <recommendedName>
        <fullName evidence="5">ABC transporter substrate-binding protein</fullName>
    </recommendedName>
</protein>
<dbReference type="PIRSF" id="PIRSF017082">
    <property type="entry name" value="YflP"/>
    <property type="match status" value="1"/>
</dbReference>